<evidence type="ECO:0000313" key="5">
    <source>
        <dbReference type="Proteomes" id="UP000253831"/>
    </source>
</evidence>
<sequence length="49" mass="5086">MRALLATAVLLSAATPVFATPVLTVPEPESIALMALAAVAAFVAHRRKK</sequence>
<feature type="domain" description="Ice-binding protein C-terminal" evidence="3">
    <location>
        <begin position="24"/>
        <end position="47"/>
    </location>
</feature>
<organism evidence="4 5">
    <name type="scientific">Candidatus Accumulibacter meliphilus</name>
    <dbReference type="NCBI Taxonomy" id="2211374"/>
    <lineage>
        <taxon>Bacteria</taxon>
        <taxon>Pseudomonadati</taxon>
        <taxon>Pseudomonadota</taxon>
        <taxon>Betaproteobacteria</taxon>
        <taxon>Candidatus Accumulibacter</taxon>
    </lineage>
</organism>
<evidence type="ECO:0000313" key="4">
    <source>
        <dbReference type="EMBL" id="RDE50367.1"/>
    </source>
</evidence>
<dbReference type="NCBIfam" id="TIGR02595">
    <property type="entry name" value="PEP_CTERM"/>
    <property type="match status" value="1"/>
</dbReference>
<dbReference type="InterPro" id="IPR013424">
    <property type="entry name" value="Ice-binding_C"/>
</dbReference>
<feature type="chain" id="PRO_5016711742" evidence="2">
    <location>
        <begin position="20"/>
        <end position="49"/>
    </location>
</feature>
<keyword evidence="2" id="KW-0732">Signal</keyword>
<name>A0A369XQ74_9PROT</name>
<feature type="signal peptide" evidence="2">
    <location>
        <begin position="1"/>
        <end position="19"/>
    </location>
</feature>
<protein>
    <submittedName>
        <fullName evidence="4">PEP-CTERM sorting domain-containing protein</fullName>
    </submittedName>
</protein>
<dbReference type="AlphaFoldDB" id="A0A369XQ74"/>
<comment type="caution">
    <text evidence="4">The sequence shown here is derived from an EMBL/GenBank/DDBJ whole genome shotgun (WGS) entry which is preliminary data.</text>
</comment>
<keyword evidence="1" id="KW-1133">Transmembrane helix</keyword>
<dbReference type="Pfam" id="PF07589">
    <property type="entry name" value="PEP-CTERM"/>
    <property type="match status" value="1"/>
</dbReference>
<accession>A0A369XQ74</accession>
<feature type="transmembrane region" description="Helical" evidence="1">
    <location>
        <begin position="29"/>
        <end position="45"/>
    </location>
</feature>
<proteinExistence type="predicted"/>
<evidence type="ECO:0000259" key="3">
    <source>
        <dbReference type="Pfam" id="PF07589"/>
    </source>
</evidence>
<gene>
    <name evidence="4" type="ORF">DVS81_11750</name>
</gene>
<keyword evidence="1" id="KW-0812">Transmembrane</keyword>
<reference evidence="4 5" key="1">
    <citation type="submission" date="2018-05" db="EMBL/GenBank/DDBJ databases">
        <title>Integrated omic analyses show evidence that a Ca. Accumulibacter phosphatis strain performs denitrification under micro-aerobic conditions.</title>
        <authorList>
            <person name="Camejo P.Y."/>
            <person name="Katherine M.D."/>
            <person name="Daniel N.R."/>
        </authorList>
    </citation>
    <scope>NUCLEOTIDE SEQUENCE [LARGE SCALE GENOMIC DNA]</scope>
    <source>
        <strain evidence="4">UW-LDO-IC</strain>
    </source>
</reference>
<keyword evidence="1" id="KW-0472">Membrane</keyword>
<evidence type="ECO:0000256" key="1">
    <source>
        <dbReference type="SAM" id="Phobius"/>
    </source>
</evidence>
<dbReference type="Proteomes" id="UP000253831">
    <property type="component" value="Unassembled WGS sequence"/>
</dbReference>
<dbReference type="EMBL" id="QPGA01000021">
    <property type="protein sequence ID" value="RDE50367.1"/>
    <property type="molecule type" value="Genomic_DNA"/>
</dbReference>
<evidence type="ECO:0000256" key="2">
    <source>
        <dbReference type="SAM" id="SignalP"/>
    </source>
</evidence>